<dbReference type="Proteomes" id="UP001642360">
    <property type="component" value="Unassembled WGS sequence"/>
</dbReference>
<evidence type="ECO:0000256" key="1">
    <source>
        <dbReference type="SAM" id="SignalP"/>
    </source>
</evidence>
<proteinExistence type="predicted"/>
<keyword evidence="3" id="KW-1185">Reference proteome</keyword>
<evidence type="ECO:0000313" key="2">
    <source>
        <dbReference type="EMBL" id="CAK9172239.1"/>
    </source>
</evidence>
<name>A0ABC8TST1_9AQUA</name>
<reference evidence="2 3" key="1">
    <citation type="submission" date="2024-02" db="EMBL/GenBank/DDBJ databases">
        <authorList>
            <person name="Vignale AGUSTIN F."/>
            <person name="Sosa J E."/>
            <person name="Modenutti C."/>
        </authorList>
    </citation>
    <scope>NUCLEOTIDE SEQUENCE [LARGE SCALE GENOMIC DNA]</scope>
</reference>
<feature type="non-terminal residue" evidence="2">
    <location>
        <position position="1"/>
    </location>
</feature>
<dbReference type="AlphaFoldDB" id="A0ABC8TST1"/>
<organism evidence="2 3">
    <name type="scientific">Ilex paraguariensis</name>
    <name type="common">yerba mate</name>
    <dbReference type="NCBI Taxonomy" id="185542"/>
    <lineage>
        <taxon>Eukaryota</taxon>
        <taxon>Viridiplantae</taxon>
        <taxon>Streptophyta</taxon>
        <taxon>Embryophyta</taxon>
        <taxon>Tracheophyta</taxon>
        <taxon>Spermatophyta</taxon>
        <taxon>Magnoliopsida</taxon>
        <taxon>eudicotyledons</taxon>
        <taxon>Gunneridae</taxon>
        <taxon>Pentapetalae</taxon>
        <taxon>asterids</taxon>
        <taxon>campanulids</taxon>
        <taxon>Aquifoliales</taxon>
        <taxon>Aquifoliaceae</taxon>
        <taxon>Ilex</taxon>
    </lineage>
</organism>
<feature type="chain" id="PRO_5044782446" evidence="1">
    <location>
        <begin position="19"/>
        <end position="73"/>
    </location>
</feature>
<keyword evidence="1" id="KW-0732">Signal</keyword>
<accession>A0ABC8TST1</accession>
<gene>
    <name evidence="2" type="ORF">ILEXP_LOCUS41881</name>
</gene>
<feature type="signal peptide" evidence="1">
    <location>
        <begin position="1"/>
        <end position="18"/>
    </location>
</feature>
<sequence>CPWAVVVWRLSSLAAVAQLDISNPREWLYEAHQILTPDDYSLFLILCWLVWRNRNIRIFEDVVQDPSKVSEYA</sequence>
<dbReference type="EMBL" id="CAUOFW020005946">
    <property type="protein sequence ID" value="CAK9172239.1"/>
    <property type="molecule type" value="Genomic_DNA"/>
</dbReference>
<protein>
    <submittedName>
        <fullName evidence="2">Uncharacterized protein</fullName>
    </submittedName>
</protein>
<evidence type="ECO:0000313" key="3">
    <source>
        <dbReference type="Proteomes" id="UP001642360"/>
    </source>
</evidence>
<comment type="caution">
    <text evidence="2">The sequence shown here is derived from an EMBL/GenBank/DDBJ whole genome shotgun (WGS) entry which is preliminary data.</text>
</comment>